<feature type="domain" description="AB hydrolase-1" evidence="1">
    <location>
        <begin position="28"/>
        <end position="261"/>
    </location>
</feature>
<keyword evidence="2" id="KW-0378">Hydrolase</keyword>
<dbReference type="PRINTS" id="PR00111">
    <property type="entry name" value="ABHYDROLASE"/>
</dbReference>
<dbReference type="AlphaFoldDB" id="A0A6I4WDL5"/>
<dbReference type="Proteomes" id="UP000431901">
    <property type="component" value="Unassembled WGS sequence"/>
</dbReference>
<dbReference type="PANTHER" id="PTHR43433:SF5">
    <property type="entry name" value="AB HYDROLASE-1 DOMAIN-CONTAINING PROTEIN"/>
    <property type="match status" value="1"/>
</dbReference>
<dbReference type="InterPro" id="IPR050471">
    <property type="entry name" value="AB_hydrolase"/>
</dbReference>
<proteinExistence type="predicted"/>
<dbReference type="GO" id="GO:0046503">
    <property type="term" value="P:glycerolipid catabolic process"/>
    <property type="evidence" value="ECO:0007669"/>
    <property type="project" value="TreeGrafter"/>
</dbReference>
<protein>
    <submittedName>
        <fullName evidence="2">Alpha/beta fold hydrolase</fullName>
    </submittedName>
</protein>
<dbReference type="GO" id="GO:0004806">
    <property type="term" value="F:triacylglycerol lipase activity"/>
    <property type="evidence" value="ECO:0007669"/>
    <property type="project" value="TreeGrafter"/>
</dbReference>
<dbReference type="EMBL" id="WUTW01000009">
    <property type="protein sequence ID" value="MXQ67828.1"/>
    <property type="molecule type" value="Genomic_DNA"/>
</dbReference>
<dbReference type="OrthoDB" id="8957634at2"/>
<accession>A0A6I4WDL5</accession>
<keyword evidence="3" id="KW-1185">Reference proteome</keyword>
<dbReference type="InterPro" id="IPR000073">
    <property type="entry name" value="AB_hydrolase_1"/>
</dbReference>
<comment type="caution">
    <text evidence="2">The sequence shown here is derived from an EMBL/GenBank/DDBJ whole genome shotgun (WGS) entry which is preliminary data.</text>
</comment>
<dbReference type="Gene3D" id="3.40.50.1820">
    <property type="entry name" value="alpha/beta hydrolase"/>
    <property type="match status" value="1"/>
</dbReference>
<dbReference type="InterPro" id="IPR029058">
    <property type="entry name" value="AB_hydrolase_fold"/>
</dbReference>
<dbReference type="Pfam" id="PF00561">
    <property type="entry name" value="Abhydrolase_1"/>
    <property type="match status" value="1"/>
</dbReference>
<dbReference type="SUPFAM" id="SSF53474">
    <property type="entry name" value="alpha/beta-Hydrolases"/>
    <property type="match status" value="1"/>
</dbReference>
<sequence>METRTARNGEVEIAYEVFGDAGRPLLLAGGLDAQMIWWADGFCDGLVRGGFQVVRFDYRDAGLSTHFTGRKQAYTRDDMLDDMNAVLDAIGWDSAHILGLSMGAGLAQFAALRSPQRYRTLTLVNGLPMDDAGFGMFRHIRFPGPFRGALRRYGTSRDEQIRMLMNVMRLTEGRFHAFDETWLRETAERCLDRRTPDPLARRRQMATALRDKQKFSLAEIKHPTLVISGLADPLVKPTAGRRLAARIPGARLLTVPDLGHGITPHHWPLITGELDAHAR</sequence>
<evidence type="ECO:0000313" key="2">
    <source>
        <dbReference type="EMBL" id="MXQ67828.1"/>
    </source>
</evidence>
<reference evidence="2 3" key="1">
    <citation type="submission" date="2019-12" db="EMBL/GenBank/DDBJ databases">
        <title>Nocardia macrotermitis sp. nov. and Nocardia aurantia sp. nov., isolated from the gut of the fungus growing-termite Macrotermes natalensis.</title>
        <authorList>
            <person name="Christine B."/>
            <person name="Rene B."/>
        </authorList>
    </citation>
    <scope>NUCLEOTIDE SEQUENCE [LARGE SCALE GENOMIC DNA]</scope>
    <source>
        <strain evidence="2 3">DSM 102126</strain>
    </source>
</reference>
<dbReference type="RefSeq" id="WP_161106023.1">
    <property type="nucleotide sequence ID" value="NZ_JBHLYI010000015.1"/>
</dbReference>
<evidence type="ECO:0000259" key="1">
    <source>
        <dbReference type="Pfam" id="PF00561"/>
    </source>
</evidence>
<organism evidence="2 3">
    <name type="scientific">Actinomadura rayongensis</name>
    <dbReference type="NCBI Taxonomy" id="1429076"/>
    <lineage>
        <taxon>Bacteria</taxon>
        <taxon>Bacillati</taxon>
        <taxon>Actinomycetota</taxon>
        <taxon>Actinomycetes</taxon>
        <taxon>Streptosporangiales</taxon>
        <taxon>Thermomonosporaceae</taxon>
        <taxon>Actinomadura</taxon>
    </lineage>
</organism>
<evidence type="ECO:0000313" key="3">
    <source>
        <dbReference type="Proteomes" id="UP000431901"/>
    </source>
</evidence>
<name>A0A6I4WDL5_9ACTN</name>
<dbReference type="PANTHER" id="PTHR43433">
    <property type="entry name" value="HYDROLASE, ALPHA/BETA FOLD FAMILY PROTEIN"/>
    <property type="match status" value="1"/>
</dbReference>
<gene>
    <name evidence="2" type="ORF">GQ466_27790</name>
</gene>